<evidence type="ECO:0000256" key="4">
    <source>
        <dbReference type="ARBA" id="ARBA00022598"/>
    </source>
</evidence>
<dbReference type="EC" id="6.3.4.21" evidence="2"/>
<dbReference type="InterPro" id="IPR053190">
    <property type="entry name" value="NAPRTase-like"/>
</dbReference>
<evidence type="ECO:0000256" key="1">
    <source>
        <dbReference type="ARBA" id="ARBA00004952"/>
    </source>
</evidence>
<dbReference type="InterPro" id="IPR022412">
    <property type="entry name" value="Quinolinate_PRibosylTrfase_N"/>
</dbReference>
<sequence length="369" mass="40850">MKYFSQDTIEKIRRGYYTAVYFNRSKEILLGEGNLKKVTMQIFQKKEGSILAGIAEVRELLKEATGYFDPPSSRLNRDSGEAKWVDKSNELEVSALRDGDRLSAWETVMHIKGPYAYFAHLESIYLGILARRTSVSTNTRKCVEAASGKSSDSEGKPIIFFADRFDYFLNQKGDGFAAKIGGASAVCTQAMTVWSGRDAVGTIPHALIAVYGGDTVKTAELFHKYYPEESLIALVDFNNDCLSESLSVARKLGEKLWAVRLDTAAELTDKSLENKKLKGVTAELVRTVREALDKEGFSKVKIIVSGGFYPEKIAEFSKEKVPADGYGVGSGLIHGENDFTADVVEVEGEKIAKAGREFKPNYKLKILQL</sequence>
<dbReference type="Gene3D" id="3.90.1170.20">
    <property type="entry name" value="Quinolinate phosphoribosyl transferase, N-terminal domain"/>
    <property type="match status" value="1"/>
</dbReference>
<keyword evidence="3" id="KW-0597">Phosphoprotein</keyword>
<dbReference type="InterPro" id="IPR036068">
    <property type="entry name" value="Nicotinate_pribotase-like_C"/>
</dbReference>
<feature type="domain" description="Quinolinate phosphoribosyl transferase N-terminal" evidence="7">
    <location>
        <begin position="35"/>
        <end position="131"/>
    </location>
</feature>
<dbReference type="AlphaFoldDB" id="A0A0G0ZB29"/>
<comment type="catalytic activity">
    <reaction evidence="6">
        <text>5-phospho-alpha-D-ribose 1-diphosphate + nicotinate + ATP + H2O = nicotinate beta-D-ribonucleotide + ADP + phosphate + diphosphate</text>
        <dbReference type="Rhea" id="RHEA:36163"/>
        <dbReference type="ChEBI" id="CHEBI:15377"/>
        <dbReference type="ChEBI" id="CHEBI:30616"/>
        <dbReference type="ChEBI" id="CHEBI:32544"/>
        <dbReference type="ChEBI" id="CHEBI:33019"/>
        <dbReference type="ChEBI" id="CHEBI:43474"/>
        <dbReference type="ChEBI" id="CHEBI:57502"/>
        <dbReference type="ChEBI" id="CHEBI:58017"/>
        <dbReference type="ChEBI" id="CHEBI:456216"/>
        <dbReference type="EC" id="6.3.4.21"/>
    </reaction>
</comment>
<reference evidence="8 9" key="1">
    <citation type="journal article" date="2015" name="Nature">
        <title>rRNA introns, odd ribosomes, and small enigmatic genomes across a large radiation of phyla.</title>
        <authorList>
            <person name="Brown C.T."/>
            <person name="Hug L.A."/>
            <person name="Thomas B.C."/>
            <person name="Sharon I."/>
            <person name="Castelle C.J."/>
            <person name="Singh A."/>
            <person name="Wilkins M.J."/>
            <person name="Williams K.H."/>
            <person name="Banfield J.F."/>
        </authorList>
    </citation>
    <scope>NUCLEOTIDE SEQUENCE [LARGE SCALE GENOMIC DNA]</scope>
</reference>
<dbReference type="GO" id="GO:0004516">
    <property type="term" value="F:nicotinate phosphoribosyltransferase activity"/>
    <property type="evidence" value="ECO:0007669"/>
    <property type="project" value="UniProtKB-EC"/>
</dbReference>
<dbReference type="SUPFAM" id="SSF54675">
    <property type="entry name" value="Nicotinate/Quinolinate PRTase N-terminal domain-like"/>
    <property type="match status" value="1"/>
</dbReference>
<dbReference type="PANTHER" id="PTHR43202">
    <property type="entry name" value="NICOTINATE-NUCLEOTIDE PYROPHOSPHORYLASE"/>
    <property type="match status" value="1"/>
</dbReference>
<dbReference type="GO" id="GO:0009435">
    <property type="term" value="P:NAD+ biosynthetic process"/>
    <property type="evidence" value="ECO:0007669"/>
    <property type="project" value="UniProtKB-UniPathway"/>
</dbReference>
<name>A0A0G0ZB29_9BACT</name>
<dbReference type="PANTHER" id="PTHR43202:SF1">
    <property type="entry name" value="NICOTINATE PHOSPHORIBOSYLTRANSFERASE"/>
    <property type="match status" value="1"/>
</dbReference>
<dbReference type="PIRSF" id="PIRSF000484">
    <property type="entry name" value="NAPRT"/>
    <property type="match status" value="1"/>
</dbReference>
<gene>
    <name evidence="8" type="ORF">UV09_C0026G0024</name>
</gene>
<comment type="caution">
    <text evidence="8">The sequence shown here is derived from an EMBL/GenBank/DDBJ whole genome shotgun (WGS) entry which is preliminary data.</text>
</comment>
<keyword evidence="4" id="KW-0436">Ligase</keyword>
<evidence type="ECO:0000313" key="9">
    <source>
        <dbReference type="Proteomes" id="UP000034320"/>
    </source>
</evidence>
<evidence type="ECO:0000259" key="7">
    <source>
        <dbReference type="Pfam" id="PF02749"/>
    </source>
</evidence>
<evidence type="ECO:0000256" key="2">
    <source>
        <dbReference type="ARBA" id="ARBA00013236"/>
    </source>
</evidence>
<protein>
    <recommendedName>
        <fullName evidence="2">nicotinate phosphoribosyltransferase</fullName>
        <ecNumber evidence="2">6.3.4.21</ecNumber>
    </recommendedName>
</protein>
<dbReference type="GO" id="GO:0016763">
    <property type="term" value="F:pentosyltransferase activity"/>
    <property type="evidence" value="ECO:0007669"/>
    <property type="project" value="InterPro"/>
</dbReference>
<dbReference type="Proteomes" id="UP000034320">
    <property type="component" value="Unassembled WGS sequence"/>
</dbReference>
<comment type="pathway">
    <text evidence="1">Cofactor biosynthesis; NAD(+) biosynthesis; nicotinate D-ribonucleotide from nicotinate: step 1/1.</text>
</comment>
<dbReference type="InterPro" id="IPR007229">
    <property type="entry name" value="Nic_PRibTrfase-Fam"/>
</dbReference>
<keyword evidence="5" id="KW-0662">Pyridine nucleotide biosynthesis</keyword>
<dbReference type="InterPro" id="IPR037128">
    <property type="entry name" value="Quinolinate_PRibosylTase_N_sf"/>
</dbReference>
<organism evidence="8 9">
    <name type="scientific">Candidatus Gottesmanbacteria bacterium GW2011_GWA2_42_18</name>
    <dbReference type="NCBI Taxonomy" id="1618442"/>
    <lineage>
        <taxon>Bacteria</taxon>
        <taxon>Candidatus Gottesmaniibacteriota</taxon>
    </lineage>
</organism>
<proteinExistence type="predicted"/>
<dbReference type="EMBL" id="LCDD01000026">
    <property type="protein sequence ID" value="KKS45912.1"/>
    <property type="molecule type" value="Genomic_DNA"/>
</dbReference>
<dbReference type="SUPFAM" id="SSF51690">
    <property type="entry name" value="Nicotinate/Quinolinate PRTase C-terminal domain-like"/>
    <property type="match status" value="1"/>
</dbReference>
<dbReference type="Gene3D" id="3.20.20.70">
    <property type="entry name" value="Aldolase class I"/>
    <property type="match status" value="1"/>
</dbReference>
<evidence type="ECO:0000256" key="5">
    <source>
        <dbReference type="ARBA" id="ARBA00022642"/>
    </source>
</evidence>
<evidence type="ECO:0000313" key="8">
    <source>
        <dbReference type="EMBL" id="KKS45912.1"/>
    </source>
</evidence>
<dbReference type="Pfam" id="PF02749">
    <property type="entry name" value="QRPTase_N"/>
    <property type="match status" value="1"/>
</dbReference>
<dbReference type="InterPro" id="IPR013785">
    <property type="entry name" value="Aldolase_TIM"/>
</dbReference>
<dbReference type="UniPathway" id="UPA00253">
    <property type="reaction ID" value="UER00457"/>
</dbReference>
<accession>A0A0G0ZB29</accession>
<dbReference type="PATRIC" id="fig|1618442.3.peg.1045"/>
<evidence type="ECO:0000256" key="3">
    <source>
        <dbReference type="ARBA" id="ARBA00022553"/>
    </source>
</evidence>
<evidence type="ECO:0000256" key="6">
    <source>
        <dbReference type="ARBA" id="ARBA00048668"/>
    </source>
</evidence>